<dbReference type="AlphaFoldDB" id="E9I9A0"/>
<protein>
    <submittedName>
        <fullName evidence="1">Uncharacterized protein</fullName>
    </submittedName>
</protein>
<gene>
    <name evidence="1" type="ORF">SINV_01176</name>
</gene>
<evidence type="ECO:0000313" key="1">
    <source>
        <dbReference type="EMBL" id="EFZ22850.1"/>
    </source>
</evidence>
<accession>E9I9A0</accession>
<feature type="non-terminal residue" evidence="1">
    <location>
        <position position="154"/>
    </location>
</feature>
<name>E9I9A0_SOLIN</name>
<dbReference type="HOGENOM" id="CLU_1706456_0_0_1"/>
<reference evidence="1" key="1">
    <citation type="journal article" date="2011" name="Proc. Natl. Acad. Sci. U.S.A.">
        <title>The genome of the fire ant Solenopsis invicta.</title>
        <authorList>
            <person name="Wurm Y."/>
            <person name="Wang J."/>
            <person name="Riba-Grognuz O."/>
            <person name="Corona M."/>
            <person name="Nygaard S."/>
            <person name="Hunt B.G."/>
            <person name="Ingram K.K."/>
            <person name="Falquet L."/>
            <person name="Nipitwattanaphon M."/>
            <person name="Gotzek D."/>
            <person name="Dijkstra M.B."/>
            <person name="Oettler J."/>
            <person name="Comtesse F."/>
            <person name="Shih C.J."/>
            <person name="Wu W.J."/>
            <person name="Yang C.C."/>
            <person name="Thomas J."/>
            <person name="Beaudoing E."/>
            <person name="Pradervand S."/>
            <person name="Flegel V."/>
            <person name="Cook E.D."/>
            <person name="Fabbretti R."/>
            <person name="Stockinger H."/>
            <person name="Long L."/>
            <person name="Farmerie W.G."/>
            <person name="Oakey J."/>
            <person name="Boomsma J.J."/>
            <person name="Pamilo P."/>
            <person name="Yi S.V."/>
            <person name="Heinze J."/>
            <person name="Goodisman M.A."/>
            <person name="Farinelli L."/>
            <person name="Harshman K."/>
            <person name="Hulo N."/>
            <person name="Cerutti L."/>
            <person name="Xenarios I."/>
            <person name="Shoemaker D."/>
            <person name="Keller L."/>
        </authorList>
    </citation>
    <scope>NUCLEOTIDE SEQUENCE [LARGE SCALE GENOMIC DNA]</scope>
</reference>
<sequence>MFNADINCLKNKSSRIVIHKKVLKKLNQSSNYVSEKVICLKLFTRSLRINDFLRLTYTECPQEVRDKIACAQFIIAVSDGFLRRTLQLEGISFLRFAIEKAKMIKAIQESRLTKNGGSVVQRVTIDRNVLRFFLSKGKLGLSLTGLTRPFEEGP</sequence>
<organism>
    <name type="scientific">Solenopsis invicta</name>
    <name type="common">Red imported fire ant</name>
    <name type="synonym">Solenopsis wagneri</name>
    <dbReference type="NCBI Taxonomy" id="13686"/>
    <lineage>
        <taxon>Eukaryota</taxon>
        <taxon>Metazoa</taxon>
        <taxon>Ecdysozoa</taxon>
        <taxon>Arthropoda</taxon>
        <taxon>Hexapoda</taxon>
        <taxon>Insecta</taxon>
        <taxon>Pterygota</taxon>
        <taxon>Neoptera</taxon>
        <taxon>Endopterygota</taxon>
        <taxon>Hymenoptera</taxon>
        <taxon>Apocrita</taxon>
        <taxon>Aculeata</taxon>
        <taxon>Formicoidea</taxon>
        <taxon>Formicidae</taxon>
        <taxon>Myrmicinae</taxon>
        <taxon>Solenopsis</taxon>
    </lineage>
</organism>
<dbReference type="EMBL" id="GL761757">
    <property type="protein sequence ID" value="EFZ22850.1"/>
    <property type="molecule type" value="Genomic_DNA"/>
</dbReference>
<proteinExistence type="predicted"/>